<name>A0A8H3B9S2_9AGAM</name>
<dbReference type="Proteomes" id="UP000663861">
    <property type="component" value="Unassembled WGS sequence"/>
</dbReference>
<dbReference type="EMBL" id="CAJMWY010000923">
    <property type="protein sequence ID" value="CAE6451793.1"/>
    <property type="molecule type" value="Genomic_DNA"/>
</dbReference>
<accession>A0A8H3B9S2</accession>
<protein>
    <submittedName>
        <fullName evidence="2">Uncharacterized protein</fullName>
    </submittedName>
</protein>
<proteinExistence type="predicted"/>
<sequence length="223" mass="24436">MCRPVAFPCDYIYQLSTTVKRHWGHYSIMTSPLDEPQDRTMVDKDTLTVSVTLASNALTEALEALSEVTKAMSDAGLIVKYDESTWVLQGIVSLLRSTGLVRERAGDVTPPTPENISLPLPLDYKFPQADSKDEGQANHKARRDSVSQHVVVGHQAQSQSEQVVLRTSSPAPSISLDTTEVESALSRMTPADQFEGSHSSQPGTQGNWIGTQDTPESEHDNEQ</sequence>
<feature type="compositionally biased region" description="Polar residues" evidence="1">
    <location>
        <begin position="196"/>
        <end position="214"/>
    </location>
</feature>
<comment type="caution">
    <text evidence="2">The sequence shown here is derived from an EMBL/GenBank/DDBJ whole genome shotgun (WGS) entry which is preliminary data.</text>
</comment>
<evidence type="ECO:0000313" key="3">
    <source>
        <dbReference type="Proteomes" id="UP000663861"/>
    </source>
</evidence>
<gene>
    <name evidence="2" type="ORF">RDB_LOCUS55717</name>
</gene>
<evidence type="ECO:0000256" key="1">
    <source>
        <dbReference type="SAM" id="MobiDB-lite"/>
    </source>
</evidence>
<reference evidence="2" key="1">
    <citation type="submission" date="2021-01" db="EMBL/GenBank/DDBJ databases">
        <authorList>
            <person name="Kaushik A."/>
        </authorList>
    </citation>
    <scope>NUCLEOTIDE SEQUENCE</scope>
    <source>
        <strain evidence="2">AG4-RS23</strain>
    </source>
</reference>
<feature type="region of interest" description="Disordered" evidence="1">
    <location>
        <begin position="105"/>
        <end position="223"/>
    </location>
</feature>
<evidence type="ECO:0000313" key="2">
    <source>
        <dbReference type="EMBL" id="CAE6451793.1"/>
    </source>
</evidence>
<dbReference type="AlphaFoldDB" id="A0A8H3B9S2"/>
<feature type="compositionally biased region" description="Polar residues" evidence="1">
    <location>
        <begin position="155"/>
        <end position="178"/>
    </location>
</feature>
<organism evidence="2 3">
    <name type="scientific">Rhizoctonia solani</name>
    <dbReference type="NCBI Taxonomy" id="456999"/>
    <lineage>
        <taxon>Eukaryota</taxon>
        <taxon>Fungi</taxon>
        <taxon>Dikarya</taxon>
        <taxon>Basidiomycota</taxon>
        <taxon>Agaricomycotina</taxon>
        <taxon>Agaricomycetes</taxon>
        <taxon>Cantharellales</taxon>
        <taxon>Ceratobasidiaceae</taxon>
        <taxon>Rhizoctonia</taxon>
    </lineage>
</organism>